<keyword evidence="6" id="KW-1185">Reference proteome</keyword>
<dbReference type="InterPro" id="IPR013123">
    <property type="entry name" value="SpoU_subst-bd"/>
</dbReference>
<dbReference type="Gene3D" id="3.30.1330.30">
    <property type="match status" value="1"/>
</dbReference>
<dbReference type="PANTHER" id="PTHR46429:SF1">
    <property type="entry name" value="23S RRNA (GUANOSINE-2'-O-)-METHYLTRANSFERASE RLMB"/>
    <property type="match status" value="1"/>
</dbReference>
<feature type="domain" description="RNA 2-O ribose methyltransferase substrate binding" evidence="4">
    <location>
        <begin position="8"/>
        <end position="83"/>
    </location>
</feature>
<dbReference type="HOGENOM" id="CLU_021322_3_2_11"/>
<keyword evidence="2 5" id="KW-0489">Methyltransferase</keyword>
<dbReference type="Proteomes" id="UP000008221">
    <property type="component" value="Chromosome"/>
</dbReference>
<dbReference type="GO" id="GO:0005829">
    <property type="term" value="C:cytosol"/>
    <property type="evidence" value="ECO:0007669"/>
    <property type="project" value="TreeGrafter"/>
</dbReference>
<dbReference type="InterPro" id="IPR004441">
    <property type="entry name" value="rRNA_MeTrfase_TrmH"/>
</dbReference>
<dbReference type="KEGG" id="ace:Acel_0083"/>
<keyword evidence="3 5" id="KW-0808">Transferase</keyword>
<dbReference type="AlphaFoldDB" id="A0LQZ9"/>
<dbReference type="GO" id="GO:0008173">
    <property type="term" value="F:RNA methyltransferase activity"/>
    <property type="evidence" value="ECO:0007669"/>
    <property type="project" value="InterPro"/>
</dbReference>
<dbReference type="Pfam" id="PF08032">
    <property type="entry name" value="SpoU_sub_bind"/>
    <property type="match status" value="1"/>
</dbReference>
<name>A0LQZ9_ACIC1</name>
<accession>A0LQZ9</accession>
<dbReference type="GO" id="GO:0003723">
    <property type="term" value="F:RNA binding"/>
    <property type="evidence" value="ECO:0007669"/>
    <property type="project" value="InterPro"/>
</dbReference>
<organism evidence="5 6">
    <name type="scientific">Acidothermus cellulolyticus (strain ATCC 43068 / DSM 8971 / 11B)</name>
    <dbReference type="NCBI Taxonomy" id="351607"/>
    <lineage>
        <taxon>Bacteria</taxon>
        <taxon>Bacillati</taxon>
        <taxon>Actinomycetota</taxon>
        <taxon>Actinomycetes</taxon>
        <taxon>Acidothermales</taxon>
        <taxon>Acidothermaceae</taxon>
        <taxon>Acidothermus</taxon>
    </lineage>
</organism>
<gene>
    <name evidence="5" type="ordered locus">Acel_0083</name>
</gene>
<dbReference type="GO" id="GO:0032259">
    <property type="term" value="P:methylation"/>
    <property type="evidence" value="ECO:0007669"/>
    <property type="project" value="UniProtKB-KW"/>
</dbReference>
<dbReference type="InParanoid" id="A0LQZ9"/>
<comment type="similarity">
    <text evidence="1">Belongs to the class IV-like SAM-binding methyltransferase superfamily. RNA methyltransferase TrmH family.</text>
</comment>
<protein>
    <submittedName>
        <fullName evidence="5">RNA methyltransferase, TrmH family, group 3</fullName>
    </submittedName>
</protein>
<dbReference type="GO" id="GO:0006396">
    <property type="term" value="P:RNA processing"/>
    <property type="evidence" value="ECO:0007669"/>
    <property type="project" value="InterPro"/>
</dbReference>
<dbReference type="InterPro" id="IPR001537">
    <property type="entry name" value="SpoU_MeTrfase"/>
</dbReference>
<sequence length="250" mass="26322">MMRSEDTLIGGRNPAVEALRSGVPVRRVLLADGIDSDRRVQEIRERCEHDGIEIRVVARRELDRLTGTGHQGVVVVVPPFTYADEREIVDRAFERAPHLLLAVDGVTDPRNLGAIVRSAAAFGASGVLLPKRRAAGVTPAVWKASAGALARMPLARVTNMARVLVALAERNVTVVGLSADGDTTIQQAADDAGGGPVALVVGAEGRGLSRLVREKCTVVASIPMTGTVESLNVSVATGIALFVLSQRLSG</sequence>
<dbReference type="EMBL" id="CP000481">
    <property type="protein sequence ID" value="ABK51859.1"/>
    <property type="molecule type" value="Genomic_DNA"/>
</dbReference>
<dbReference type="InterPro" id="IPR029026">
    <property type="entry name" value="tRNA_m1G_MTases_N"/>
</dbReference>
<dbReference type="PANTHER" id="PTHR46429">
    <property type="entry name" value="23S RRNA (GUANOSINE-2'-O-)-METHYLTRANSFERASE RLMB"/>
    <property type="match status" value="1"/>
</dbReference>
<evidence type="ECO:0000313" key="6">
    <source>
        <dbReference type="Proteomes" id="UP000008221"/>
    </source>
</evidence>
<reference evidence="5 6" key="1">
    <citation type="journal article" date="2009" name="Genome Res.">
        <title>Complete genome of the cellulolytic thermophile Acidothermus cellulolyticus 11B provides insights into its ecophysiological and evolutionary adaptations.</title>
        <authorList>
            <person name="Barabote R.D."/>
            <person name="Xie G."/>
            <person name="Leu D.H."/>
            <person name="Normand P."/>
            <person name="Necsulea A."/>
            <person name="Daubin V."/>
            <person name="Medigue C."/>
            <person name="Adney W.S."/>
            <person name="Xu X.C."/>
            <person name="Lapidus A."/>
            <person name="Parales R.E."/>
            <person name="Detter C."/>
            <person name="Pujic P."/>
            <person name="Bruce D."/>
            <person name="Lavire C."/>
            <person name="Challacombe J.F."/>
            <person name="Brettin T.S."/>
            <person name="Berry A.M."/>
        </authorList>
    </citation>
    <scope>NUCLEOTIDE SEQUENCE [LARGE SCALE GENOMIC DNA]</scope>
    <source>
        <strain evidence="6">ATCC 43068 / DSM 8971 / 11B</strain>
    </source>
</reference>
<dbReference type="FunCoup" id="A0LQZ9">
    <property type="interactions" value="111"/>
</dbReference>
<dbReference type="SMART" id="SM00967">
    <property type="entry name" value="SpoU_sub_bind"/>
    <property type="match status" value="1"/>
</dbReference>
<dbReference type="SUPFAM" id="SSF55315">
    <property type="entry name" value="L30e-like"/>
    <property type="match status" value="1"/>
</dbReference>
<dbReference type="eggNOG" id="COG0566">
    <property type="taxonomic scope" value="Bacteria"/>
</dbReference>
<dbReference type="InterPro" id="IPR029064">
    <property type="entry name" value="Ribosomal_eL30-like_sf"/>
</dbReference>
<dbReference type="SUPFAM" id="SSF75217">
    <property type="entry name" value="alpha/beta knot"/>
    <property type="match status" value="1"/>
</dbReference>
<evidence type="ECO:0000256" key="2">
    <source>
        <dbReference type="ARBA" id="ARBA00022603"/>
    </source>
</evidence>
<proteinExistence type="inferred from homology"/>
<evidence type="ECO:0000259" key="4">
    <source>
        <dbReference type="SMART" id="SM00967"/>
    </source>
</evidence>
<dbReference type="Pfam" id="PF00588">
    <property type="entry name" value="SpoU_methylase"/>
    <property type="match status" value="1"/>
</dbReference>
<evidence type="ECO:0000256" key="1">
    <source>
        <dbReference type="ARBA" id="ARBA00007228"/>
    </source>
</evidence>
<dbReference type="Gene3D" id="3.40.1280.10">
    <property type="match status" value="1"/>
</dbReference>
<evidence type="ECO:0000256" key="3">
    <source>
        <dbReference type="ARBA" id="ARBA00022679"/>
    </source>
</evidence>
<dbReference type="NCBIfam" id="TIGR00186">
    <property type="entry name" value="rRNA_methyl_3"/>
    <property type="match status" value="1"/>
</dbReference>
<dbReference type="CDD" id="cd18103">
    <property type="entry name" value="SpoU-like_RlmB"/>
    <property type="match status" value="1"/>
</dbReference>
<dbReference type="STRING" id="351607.Acel_0083"/>
<dbReference type="InterPro" id="IPR029028">
    <property type="entry name" value="Alpha/beta_knot_MTases"/>
</dbReference>
<evidence type="ECO:0000313" key="5">
    <source>
        <dbReference type="EMBL" id="ABK51859.1"/>
    </source>
</evidence>